<proteinExistence type="predicted"/>
<dbReference type="STRING" id="52.CMC5_058480"/>
<dbReference type="KEGG" id="ccro:CMC5_058480"/>
<sequence length="69" mass="7663">MNPGIIQSRNVPKMTYSGREELSDYGVQGRVQASIGEPVAPTPQYFFGQVYQHGAPEDLVVDRAIFHVI</sequence>
<dbReference type="AlphaFoldDB" id="A0A0K1ELV8"/>
<keyword evidence="2" id="KW-1185">Reference proteome</keyword>
<evidence type="ECO:0000313" key="2">
    <source>
        <dbReference type="Proteomes" id="UP000067626"/>
    </source>
</evidence>
<name>A0A0K1ELV8_CHOCO</name>
<protein>
    <submittedName>
        <fullName evidence="1">Uncharacterized protein</fullName>
    </submittedName>
</protein>
<dbReference type="EMBL" id="CP012159">
    <property type="protein sequence ID" value="AKT41642.1"/>
    <property type="molecule type" value="Genomic_DNA"/>
</dbReference>
<organism evidence="1 2">
    <name type="scientific">Chondromyces crocatus</name>
    <dbReference type="NCBI Taxonomy" id="52"/>
    <lineage>
        <taxon>Bacteria</taxon>
        <taxon>Pseudomonadati</taxon>
        <taxon>Myxococcota</taxon>
        <taxon>Polyangia</taxon>
        <taxon>Polyangiales</taxon>
        <taxon>Polyangiaceae</taxon>
        <taxon>Chondromyces</taxon>
    </lineage>
</organism>
<accession>A0A0K1ELV8</accession>
<dbReference type="Proteomes" id="UP000067626">
    <property type="component" value="Chromosome"/>
</dbReference>
<reference evidence="1 2" key="1">
    <citation type="submission" date="2015-07" db="EMBL/GenBank/DDBJ databases">
        <title>Genome analysis of myxobacterium Chondromyces crocatus Cm c5 reveals a high potential for natural compound synthesis and the genetic basis for the loss of fruiting body formation.</title>
        <authorList>
            <person name="Zaburannyi N."/>
            <person name="Bunk B."/>
            <person name="Maier J."/>
            <person name="Overmann J."/>
            <person name="Mueller R."/>
        </authorList>
    </citation>
    <scope>NUCLEOTIDE SEQUENCE [LARGE SCALE GENOMIC DNA]</scope>
    <source>
        <strain evidence="1 2">Cm c5</strain>
    </source>
</reference>
<gene>
    <name evidence="1" type="ORF">CMC5_058480</name>
</gene>
<evidence type="ECO:0000313" key="1">
    <source>
        <dbReference type="EMBL" id="AKT41642.1"/>
    </source>
</evidence>